<dbReference type="AlphaFoldDB" id="A0A3D9SGM2"/>
<feature type="compositionally biased region" description="Basic and acidic residues" evidence="1">
    <location>
        <begin position="1"/>
        <end position="10"/>
    </location>
</feature>
<feature type="domain" description="Oxidoreductase molybdopterin-binding" evidence="3">
    <location>
        <begin position="277"/>
        <end position="425"/>
    </location>
</feature>
<dbReference type="Pfam" id="PF00174">
    <property type="entry name" value="Oxidored_molyb"/>
    <property type="match status" value="1"/>
</dbReference>
<protein>
    <submittedName>
        <fullName evidence="4">DMSO/TMAO reductase YedYZ molybdopterin-dependent catalytic subunit</fullName>
    </submittedName>
</protein>
<dbReference type="PANTHER" id="PTHR19372:SF7">
    <property type="entry name" value="SULFITE OXIDASE, MITOCHONDRIAL"/>
    <property type="match status" value="1"/>
</dbReference>
<dbReference type="SUPFAM" id="SSF81296">
    <property type="entry name" value="E set domains"/>
    <property type="match status" value="1"/>
</dbReference>
<dbReference type="SUPFAM" id="SSF56524">
    <property type="entry name" value="Oxidoreductase molybdopterin-binding domain"/>
    <property type="match status" value="1"/>
</dbReference>
<gene>
    <name evidence="4" type="ORF">DFJ69_0429</name>
</gene>
<dbReference type="GO" id="GO:0006790">
    <property type="term" value="P:sulfur compound metabolic process"/>
    <property type="evidence" value="ECO:0007669"/>
    <property type="project" value="TreeGrafter"/>
</dbReference>
<dbReference type="Proteomes" id="UP000256661">
    <property type="component" value="Unassembled WGS sequence"/>
</dbReference>
<dbReference type="EMBL" id="QTTT01000001">
    <property type="protein sequence ID" value="REE95052.1"/>
    <property type="molecule type" value="Genomic_DNA"/>
</dbReference>
<comment type="caution">
    <text evidence="4">The sequence shown here is derived from an EMBL/GenBank/DDBJ whole genome shotgun (WGS) entry which is preliminary data.</text>
</comment>
<organism evidence="4 5">
    <name type="scientific">Thermomonospora umbrina</name>
    <dbReference type="NCBI Taxonomy" id="111806"/>
    <lineage>
        <taxon>Bacteria</taxon>
        <taxon>Bacillati</taxon>
        <taxon>Actinomycetota</taxon>
        <taxon>Actinomycetes</taxon>
        <taxon>Streptosporangiales</taxon>
        <taxon>Thermomonosporaceae</taxon>
        <taxon>Thermomonospora</taxon>
    </lineage>
</organism>
<accession>A0A3D9SGM2</accession>
<feature type="transmembrane region" description="Helical" evidence="2">
    <location>
        <begin position="154"/>
        <end position="175"/>
    </location>
</feature>
<feature type="region of interest" description="Disordered" evidence="1">
    <location>
        <begin position="1"/>
        <end position="30"/>
    </location>
</feature>
<dbReference type="InterPro" id="IPR014756">
    <property type="entry name" value="Ig_E-set"/>
</dbReference>
<dbReference type="GO" id="GO:0020037">
    <property type="term" value="F:heme binding"/>
    <property type="evidence" value="ECO:0007669"/>
    <property type="project" value="TreeGrafter"/>
</dbReference>
<dbReference type="Gene3D" id="3.90.420.10">
    <property type="entry name" value="Oxidoreductase, molybdopterin-binding domain"/>
    <property type="match status" value="1"/>
</dbReference>
<sequence>MASQKSRAETKPAGVRLRMGGVNDTTPSRRRRSLPVRIADRWWAALAGVLAAAVGLGAAELAAALAGQAATAPILALGSAGIDVTPQGLKAWAIRTFGDNDKAVLLASLGAGATVVAALAGLLARRHRTAGVCAVAGLGVVAAAAAVGRPQTDGWAAVPSLVGALAGAAALILLLRAMSPRGAGPSPDANDAAPAGPDRRVLLAGAGTLAVAASTGGLGRVITARRNVSAARRGVRLPPPTGPGPAVPAGAQVRVPGMPPFTTPNGAFYRVDTALVLPQVDPADWTLRIGGMVDRPVELTFEELLRRPLIDREVTLTCVSNEVGGPYVGHARWLGVPLAVLLREAGVRAGADQLLSRSADGWTCGTPLSVVLDGRDALLAVGMNGVPLPIAHGFPARLVVPGLYGYVSATKWVVDLQVTRYADQAAYWTRRGWATDAPVKTMARIDLPRPLQRLRAGRVAVAGVAWAQHRGVDAVEVRVDGGPWHPARLATVPGIDTWRQWVWEWNATPGTHRLEARATDATGRTQISERVPPFPSGATGRPSVVVTVT</sequence>
<dbReference type="GO" id="GO:0043546">
    <property type="term" value="F:molybdopterin cofactor binding"/>
    <property type="evidence" value="ECO:0007669"/>
    <property type="project" value="TreeGrafter"/>
</dbReference>
<dbReference type="InterPro" id="IPR000572">
    <property type="entry name" value="OxRdtase_Mopterin-bd_dom"/>
</dbReference>
<keyword evidence="2" id="KW-1133">Transmembrane helix</keyword>
<evidence type="ECO:0000256" key="2">
    <source>
        <dbReference type="SAM" id="Phobius"/>
    </source>
</evidence>
<dbReference type="PANTHER" id="PTHR19372">
    <property type="entry name" value="SULFITE REDUCTASE"/>
    <property type="match status" value="1"/>
</dbReference>
<evidence type="ECO:0000313" key="5">
    <source>
        <dbReference type="Proteomes" id="UP000256661"/>
    </source>
</evidence>
<evidence type="ECO:0000259" key="3">
    <source>
        <dbReference type="Pfam" id="PF00174"/>
    </source>
</evidence>
<reference evidence="4 5" key="1">
    <citation type="submission" date="2018-08" db="EMBL/GenBank/DDBJ databases">
        <title>Sequencing the genomes of 1000 actinobacteria strains.</title>
        <authorList>
            <person name="Klenk H.-P."/>
        </authorList>
    </citation>
    <scope>NUCLEOTIDE SEQUENCE [LARGE SCALE GENOMIC DNA]</scope>
    <source>
        <strain evidence="4 5">DSM 43927</strain>
    </source>
</reference>
<dbReference type="InterPro" id="IPR036374">
    <property type="entry name" value="OxRdtase_Mopterin-bd_sf"/>
</dbReference>
<evidence type="ECO:0000313" key="4">
    <source>
        <dbReference type="EMBL" id="REE95052.1"/>
    </source>
</evidence>
<feature type="region of interest" description="Disordered" evidence="1">
    <location>
        <begin position="520"/>
        <end position="549"/>
    </location>
</feature>
<dbReference type="Gene3D" id="2.60.40.650">
    <property type="match status" value="1"/>
</dbReference>
<keyword evidence="2" id="KW-0812">Transmembrane</keyword>
<keyword evidence="2" id="KW-0472">Membrane</keyword>
<name>A0A3D9SGM2_9ACTN</name>
<keyword evidence="5" id="KW-1185">Reference proteome</keyword>
<dbReference type="GO" id="GO:0008482">
    <property type="term" value="F:sulfite oxidase activity"/>
    <property type="evidence" value="ECO:0007669"/>
    <property type="project" value="TreeGrafter"/>
</dbReference>
<proteinExistence type="predicted"/>
<evidence type="ECO:0000256" key="1">
    <source>
        <dbReference type="SAM" id="MobiDB-lite"/>
    </source>
</evidence>
<feature type="transmembrane region" description="Helical" evidence="2">
    <location>
        <begin position="130"/>
        <end position="148"/>
    </location>
</feature>
<feature type="transmembrane region" description="Helical" evidence="2">
    <location>
        <begin position="42"/>
        <end position="66"/>
    </location>
</feature>
<feature type="transmembrane region" description="Helical" evidence="2">
    <location>
        <begin position="103"/>
        <end position="123"/>
    </location>
</feature>